<dbReference type="RefSeq" id="WP_042021012.1">
    <property type="nucleotide sequence ID" value="NZ_CDBW01000021.1"/>
</dbReference>
<organism evidence="2 3">
    <name type="scientific">Aeromonas sobria</name>
    <dbReference type="NCBI Taxonomy" id="646"/>
    <lineage>
        <taxon>Bacteria</taxon>
        <taxon>Pseudomonadati</taxon>
        <taxon>Pseudomonadota</taxon>
        <taxon>Gammaproteobacteria</taxon>
        <taxon>Aeromonadales</taxon>
        <taxon>Aeromonadaceae</taxon>
        <taxon>Aeromonas</taxon>
    </lineage>
</organism>
<dbReference type="Proteomes" id="UP000179934">
    <property type="component" value="Unassembled WGS sequence"/>
</dbReference>
<reference evidence="2 3" key="1">
    <citation type="submission" date="2016-09" db="EMBL/GenBank/DDBJ databases">
        <title>Draft Genome Sequence of Aeromonas sobria Strain 08005, Isolated from Sick Rana catesbeiana.</title>
        <authorList>
            <person name="Yang Q."/>
        </authorList>
    </citation>
    <scope>NUCLEOTIDE SEQUENCE [LARGE SCALE GENOMIC DNA]</scope>
    <source>
        <strain evidence="2 3">08005</strain>
    </source>
</reference>
<dbReference type="EMBL" id="MKFU01000065">
    <property type="protein sequence ID" value="OHY88799.1"/>
    <property type="molecule type" value="Genomic_DNA"/>
</dbReference>
<evidence type="ECO:0000313" key="2">
    <source>
        <dbReference type="EMBL" id="OHY88799.1"/>
    </source>
</evidence>
<evidence type="ECO:0000256" key="1">
    <source>
        <dbReference type="SAM" id="MobiDB-lite"/>
    </source>
</evidence>
<comment type="caution">
    <text evidence="2">The sequence shown here is derived from an EMBL/GenBank/DDBJ whole genome shotgun (WGS) entry which is preliminary data.</text>
</comment>
<name>A0A1S2CL63_AERSO</name>
<dbReference type="GeneID" id="58922554"/>
<accession>A0A1S2CL63</accession>
<dbReference type="OrthoDB" id="5592041at2"/>
<dbReference type="STRING" id="646.BJD16_06255"/>
<protein>
    <submittedName>
        <fullName evidence="2">Uncharacterized protein</fullName>
    </submittedName>
</protein>
<feature type="compositionally biased region" description="Basic and acidic residues" evidence="1">
    <location>
        <begin position="24"/>
        <end position="42"/>
    </location>
</feature>
<sequence>MMTHFFAAFLYFVEKTLGLSKPVRSSEKPSRDGENSYRNAQSDDDKYNYQVTLDKICQRLHIGSSLSQNILSNHIDILESVCNVLVRKDIITKDPLENELNVYTKNSIIPLICTDIYIFKEQSSEESIYYHLDEILRQENLILIKEGQERFRKLTAQKYIRELIKNNYILEFCESRKYNNPELFIQELLDYLNELHKKGNQTCKTLNEKISLCQKRLSDCNLNSYNLNSISAAYTAVIILQDIDNKTGMFGHFHKTYNQVVIGSNPLLNNLKKTLRFVLDDNYDEFNEEDKALGKLLGLPPLLLVKERRIERINNVVDCVLRLFDTPLMPPFKEKFGFAKLKENLDLLSHMVYPPPAPYFYSLDIDNGHINFEHNPSENPTHANYIVFNRDYFSTIAELADDPTNQYQDYFSQYIPLLEILDSLQRALPEKALDVIDNINEFSLSTFGFNKYALAVLTIGLLYNKRASEIKNISLLPQVNDTLNHEGNISILLYRSRFLDSWLSEDSYNKHSVIFSLNQYRHYNLYLAKAIYCYNFTIARHTTPASGIHYNVFEQPLLTVDIHNLNYDSKLICHNLLERLNIVCGKVLSGLDKVNTGVDLKDPNALVNFVYDLSRAKIISKNEFMSNLIHCITDSSLGACLLDYLTLIMLFSVPGDNVNNIIKLGEKSDVVQLLFLAYEELSSRMSKK</sequence>
<feature type="region of interest" description="Disordered" evidence="1">
    <location>
        <begin position="22"/>
        <end position="42"/>
    </location>
</feature>
<gene>
    <name evidence="2" type="ORF">BJD16_06255</name>
</gene>
<proteinExistence type="predicted"/>
<dbReference type="AlphaFoldDB" id="A0A1S2CL63"/>
<evidence type="ECO:0000313" key="3">
    <source>
        <dbReference type="Proteomes" id="UP000179934"/>
    </source>
</evidence>